<dbReference type="SUPFAM" id="SSF53244">
    <property type="entry name" value="MurD-like peptide ligases, peptide-binding domain"/>
    <property type="match status" value="1"/>
</dbReference>
<dbReference type="SUPFAM" id="SSF53623">
    <property type="entry name" value="MurD-like peptide ligases, catalytic domain"/>
    <property type="match status" value="1"/>
</dbReference>
<dbReference type="InterPro" id="IPR036615">
    <property type="entry name" value="Mur_ligase_C_dom_sf"/>
</dbReference>
<comment type="cofactor">
    <cofactor evidence="1">
        <name>Mg(2+)</name>
        <dbReference type="ChEBI" id="CHEBI:18420"/>
    </cofactor>
</comment>
<gene>
    <name evidence="14" type="ORF">HXX08_13150</name>
    <name evidence="15" type="ORF">OZ401_004715</name>
</gene>
<sequence>MNYQQALDYLYSFINYEKSGMPAANPAAYNLERIAYLLELLGNPQANYPSIMIAGTKGKGSTAVLCASALQEAGYRVGLYSQPHLHTYRERIRVDGALISREEVVTLVERLKPYVEQTLEAEASIGRITTYELGTALALQHFADGGVDIAVLEVGLGGRLDAVNVVTPLLSVISSISYDHVEVLGDTLAKIAAEKAGIIKPGGLVISAAQPPEAMAVIESISREQGAKLYRVGEDFTFNATDSVDITSERIKPVEPIILSAPANNAQIEVRLLLRGAHQYANAALAFGALLLQAQSPKGLRITTGAIKAGFEKTHWEARLEVLQDMSNKPLVIADGAHNAESAARLREALASTFNFEKLVFVVGSSSDKDIEGVFRELRRFTAPVSFILTRSRHPRAAVPTMLRDRGFSDNPQAPELVQNIAMALEEAHKLAGKNDLICVTGSLFVAAEAREYYGLALESDGSPD</sequence>
<dbReference type="GO" id="GO:0005524">
    <property type="term" value="F:ATP binding"/>
    <property type="evidence" value="ECO:0007669"/>
    <property type="project" value="UniProtKB-KW"/>
</dbReference>
<dbReference type="InterPro" id="IPR004101">
    <property type="entry name" value="Mur_ligase_C"/>
</dbReference>
<dbReference type="EMBL" id="JACATZ010000001">
    <property type="protein sequence ID" value="NWJ46817.1"/>
    <property type="molecule type" value="Genomic_DNA"/>
</dbReference>
<evidence type="ECO:0000256" key="8">
    <source>
        <dbReference type="ARBA" id="ARBA00022842"/>
    </source>
</evidence>
<geneLocation type="plasmid" evidence="15 17">
    <name>unnamed1</name>
</geneLocation>
<dbReference type="GO" id="GO:0046872">
    <property type="term" value="F:metal ion binding"/>
    <property type="evidence" value="ECO:0007669"/>
    <property type="project" value="UniProtKB-KW"/>
</dbReference>
<evidence type="ECO:0000256" key="10">
    <source>
        <dbReference type="ARBA" id="ARBA00047493"/>
    </source>
</evidence>
<dbReference type="PANTHER" id="PTHR11136:SF0">
    <property type="entry name" value="DIHYDROFOLATE SYNTHETASE-RELATED"/>
    <property type="match status" value="1"/>
</dbReference>
<dbReference type="PIRSF" id="PIRSF001563">
    <property type="entry name" value="Folylpolyglu_synth"/>
    <property type="match status" value="1"/>
</dbReference>
<dbReference type="Gene3D" id="3.40.1190.10">
    <property type="entry name" value="Mur-like, catalytic domain"/>
    <property type="match status" value="1"/>
</dbReference>
<keyword evidence="4 11" id="KW-0436">Ligase</keyword>
<feature type="domain" description="Mur ligase central" evidence="13">
    <location>
        <begin position="53"/>
        <end position="289"/>
    </location>
</feature>
<dbReference type="Pfam" id="PF08245">
    <property type="entry name" value="Mur_ligase_M"/>
    <property type="match status" value="1"/>
</dbReference>
<dbReference type="Proteomes" id="UP001431572">
    <property type="component" value="Plasmid unnamed1"/>
</dbReference>
<evidence type="ECO:0000256" key="2">
    <source>
        <dbReference type="ARBA" id="ARBA00008276"/>
    </source>
</evidence>
<dbReference type="PANTHER" id="PTHR11136">
    <property type="entry name" value="FOLYLPOLYGLUTAMATE SYNTHASE-RELATED"/>
    <property type="match status" value="1"/>
</dbReference>
<dbReference type="GO" id="GO:0008841">
    <property type="term" value="F:dihydrofolate synthase activity"/>
    <property type="evidence" value="ECO:0007669"/>
    <property type="project" value="TreeGrafter"/>
</dbReference>
<dbReference type="NCBIfam" id="TIGR01499">
    <property type="entry name" value="folC"/>
    <property type="match status" value="1"/>
</dbReference>
<dbReference type="GO" id="GO:0004326">
    <property type="term" value="F:tetrahydrofolylpolyglutamate synthase activity"/>
    <property type="evidence" value="ECO:0007669"/>
    <property type="project" value="UniProtKB-EC"/>
</dbReference>
<dbReference type="AlphaFoldDB" id="A0A8T7M404"/>
<evidence type="ECO:0000259" key="13">
    <source>
        <dbReference type="Pfam" id="PF08245"/>
    </source>
</evidence>
<proteinExistence type="inferred from homology"/>
<evidence type="ECO:0000259" key="12">
    <source>
        <dbReference type="Pfam" id="PF02875"/>
    </source>
</evidence>
<feature type="domain" description="Mur ligase C-terminal" evidence="12">
    <location>
        <begin position="319"/>
        <end position="443"/>
    </location>
</feature>
<evidence type="ECO:0000313" key="16">
    <source>
        <dbReference type="Proteomes" id="UP000521676"/>
    </source>
</evidence>
<dbReference type="InterPro" id="IPR013221">
    <property type="entry name" value="Mur_ligase_cen"/>
</dbReference>
<evidence type="ECO:0000313" key="15">
    <source>
        <dbReference type="EMBL" id="WJW70198.1"/>
    </source>
</evidence>
<accession>A0A8T7M404</accession>
<evidence type="ECO:0000256" key="9">
    <source>
        <dbReference type="ARBA" id="ARBA00030592"/>
    </source>
</evidence>
<evidence type="ECO:0000256" key="1">
    <source>
        <dbReference type="ARBA" id="ARBA00001946"/>
    </source>
</evidence>
<name>A0A8T7M404_9CHLR</name>
<keyword evidence="7 11" id="KW-0067">ATP-binding</keyword>
<keyword evidence="17" id="KW-1185">Reference proteome</keyword>
<reference evidence="14 16" key="1">
    <citation type="submission" date="2020-06" db="EMBL/GenBank/DDBJ databases">
        <title>Anoxygenic phototrophic Chloroflexota member uses a Type I reaction center.</title>
        <authorList>
            <person name="Tsuji J.M."/>
            <person name="Shaw N.A."/>
            <person name="Nagashima S."/>
            <person name="Venkiteswaran J."/>
            <person name="Schiff S.L."/>
            <person name="Hanada S."/>
            <person name="Tank M."/>
            <person name="Neufeld J.D."/>
        </authorList>
    </citation>
    <scope>NUCLEOTIDE SEQUENCE [LARGE SCALE GENOMIC DNA]</scope>
    <source>
        <strain evidence="14">L227-S17</strain>
    </source>
</reference>
<keyword evidence="15" id="KW-0614">Plasmid</keyword>
<evidence type="ECO:0000313" key="14">
    <source>
        <dbReference type="EMBL" id="NWJ46817.1"/>
    </source>
</evidence>
<evidence type="ECO:0000256" key="3">
    <source>
        <dbReference type="ARBA" id="ARBA00013025"/>
    </source>
</evidence>
<evidence type="ECO:0000256" key="4">
    <source>
        <dbReference type="ARBA" id="ARBA00022598"/>
    </source>
</evidence>
<organism evidence="14 16">
    <name type="scientific">Candidatus Chlorohelix allophototropha</name>
    <dbReference type="NCBI Taxonomy" id="3003348"/>
    <lineage>
        <taxon>Bacteria</taxon>
        <taxon>Bacillati</taxon>
        <taxon>Chloroflexota</taxon>
        <taxon>Chloroflexia</taxon>
        <taxon>Candidatus Chloroheliales</taxon>
        <taxon>Candidatus Chloroheliaceae</taxon>
        <taxon>Candidatus Chlorohelix</taxon>
    </lineage>
</organism>
<keyword evidence="8" id="KW-0460">Magnesium</keyword>
<keyword evidence="5" id="KW-0479">Metal-binding</keyword>
<dbReference type="Gene3D" id="3.90.190.20">
    <property type="entry name" value="Mur ligase, C-terminal domain"/>
    <property type="match status" value="1"/>
</dbReference>
<dbReference type="InterPro" id="IPR001645">
    <property type="entry name" value="Folylpolyglutamate_synth"/>
</dbReference>
<evidence type="ECO:0000256" key="11">
    <source>
        <dbReference type="PIRNR" id="PIRNR001563"/>
    </source>
</evidence>
<dbReference type="EC" id="6.3.2.17" evidence="3"/>
<dbReference type="EMBL" id="CP128401">
    <property type="protein sequence ID" value="WJW70198.1"/>
    <property type="molecule type" value="Genomic_DNA"/>
</dbReference>
<evidence type="ECO:0000256" key="7">
    <source>
        <dbReference type="ARBA" id="ARBA00022840"/>
    </source>
</evidence>
<comment type="similarity">
    <text evidence="2 11">Belongs to the folylpolyglutamate synthase family.</text>
</comment>
<keyword evidence="6 11" id="KW-0547">Nucleotide-binding</keyword>
<dbReference type="GO" id="GO:0005737">
    <property type="term" value="C:cytoplasm"/>
    <property type="evidence" value="ECO:0007669"/>
    <property type="project" value="TreeGrafter"/>
</dbReference>
<dbReference type="FunFam" id="3.40.1190.10:FF:000011">
    <property type="entry name" value="Folylpolyglutamate synthase/dihydrofolate synthase"/>
    <property type="match status" value="1"/>
</dbReference>
<evidence type="ECO:0000313" key="17">
    <source>
        <dbReference type="Proteomes" id="UP001431572"/>
    </source>
</evidence>
<dbReference type="Pfam" id="PF02875">
    <property type="entry name" value="Mur_ligase_C"/>
    <property type="match status" value="1"/>
</dbReference>
<comment type="catalytic activity">
    <reaction evidence="10">
        <text>(6S)-5,6,7,8-tetrahydrofolyl-(gamma-L-Glu)(n) + L-glutamate + ATP = (6S)-5,6,7,8-tetrahydrofolyl-(gamma-L-Glu)(n+1) + ADP + phosphate + H(+)</text>
        <dbReference type="Rhea" id="RHEA:10580"/>
        <dbReference type="Rhea" id="RHEA-COMP:14738"/>
        <dbReference type="Rhea" id="RHEA-COMP:14740"/>
        <dbReference type="ChEBI" id="CHEBI:15378"/>
        <dbReference type="ChEBI" id="CHEBI:29985"/>
        <dbReference type="ChEBI" id="CHEBI:30616"/>
        <dbReference type="ChEBI" id="CHEBI:43474"/>
        <dbReference type="ChEBI" id="CHEBI:141005"/>
        <dbReference type="ChEBI" id="CHEBI:456216"/>
        <dbReference type="EC" id="6.3.2.17"/>
    </reaction>
</comment>
<evidence type="ECO:0000256" key="6">
    <source>
        <dbReference type="ARBA" id="ARBA00022741"/>
    </source>
</evidence>
<protein>
    <recommendedName>
        <fullName evidence="3">tetrahydrofolate synthase</fullName>
        <ecNumber evidence="3">6.3.2.17</ecNumber>
    </recommendedName>
    <alternativeName>
        <fullName evidence="9">Tetrahydrofolylpolyglutamate synthase</fullName>
    </alternativeName>
</protein>
<dbReference type="Proteomes" id="UP000521676">
    <property type="component" value="Unassembled WGS sequence"/>
</dbReference>
<dbReference type="InterPro" id="IPR036565">
    <property type="entry name" value="Mur-like_cat_sf"/>
</dbReference>
<reference evidence="15" key="2">
    <citation type="journal article" date="2024" name="Nature">
        <title>Anoxygenic phototroph of the Chloroflexota uses a type I reaction centre.</title>
        <authorList>
            <person name="Tsuji J.M."/>
            <person name="Shaw N.A."/>
            <person name="Nagashima S."/>
            <person name="Venkiteswaran J.J."/>
            <person name="Schiff S.L."/>
            <person name="Watanabe T."/>
            <person name="Fukui M."/>
            <person name="Hanada S."/>
            <person name="Tank M."/>
            <person name="Neufeld J.D."/>
        </authorList>
    </citation>
    <scope>NUCLEOTIDE SEQUENCE</scope>
    <source>
        <strain evidence="15">L227-S17</strain>
        <plasmid evidence="15 17">unnamed1</plasmid>
    </source>
</reference>
<dbReference type="RefSeq" id="WP_341472075.1">
    <property type="nucleotide sequence ID" value="NZ_CP128401.1"/>
</dbReference>
<evidence type="ECO:0000256" key="5">
    <source>
        <dbReference type="ARBA" id="ARBA00022723"/>
    </source>
</evidence>